<keyword evidence="3" id="KW-1185">Reference proteome</keyword>
<feature type="compositionally biased region" description="Basic and acidic residues" evidence="1">
    <location>
        <begin position="122"/>
        <end position="143"/>
    </location>
</feature>
<feature type="compositionally biased region" description="Basic and acidic residues" evidence="1">
    <location>
        <begin position="12"/>
        <end position="30"/>
    </location>
</feature>
<name>A0A1G4K6Y5_9SACH</name>
<feature type="region of interest" description="Disordered" evidence="1">
    <location>
        <begin position="72"/>
        <end position="152"/>
    </location>
</feature>
<dbReference type="OrthoDB" id="4036636at2759"/>
<feature type="compositionally biased region" description="Basic and acidic residues" evidence="1">
    <location>
        <begin position="72"/>
        <end position="110"/>
    </location>
</feature>
<protein>
    <submittedName>
        <fullName evidence="2">LANO_0F03048g1_1</fullName>
    </submittedName>
</protein>
<feature type="region of interest" description="Disordered" evidence="1">
    <location>
        <begin position="1"/>
        <end position="35"/>
    </location>
</feature>
<evidence type="ECO:0000313" key="3">
    <source>
        <dbReference type="Proteomes" id="UP000189911"/>
    </source>
</evidence>
<accession>A0A1G4K6Y5</accession>
<organism evidence="2 3">
    <name type="scientific">Lachancea nothofagi CBS 11611</name>
    <dbReference type="NCBI Taxonomy" id="1266666"/>
    <lineage>
        <taxon>Eukaryota</taxon>
        <taxon>Fungi</taxon>
        <taxon>Dikarya</taxon>
        <taxon>Ascomycota</taxon>
        <taxon>Saccharomycotina</taxon>
        <taxon>Saccharomycetes</taxon>
        <taxon>Saccharomycetales</taxon>
        <taxon>Saccharomycetaceae</taxon>
        <taxon>Lachancea</taxon>
    </lineage>
</organism>
<evidence type="ECO:0000256" key="1">
    <source>
        <dbReference type="SAM" id="MobiDB-lite"/>
    </source>
</evidence>
<proteinExistence type="predicted"/>
<sequence length="152" mass="17342">MSQDPVITDAAQEPKEVHEGEEVEDSKEIGPESFPALEWDQVQSSIPVESFTNYKIRLNGWARKDRLDKRLEEEAKQREEEQAEQAKKQKLDEDSEQKKEQESTSEKNHEADEDDNDDESESETKTEDKKDAGEEVKSEEVKGADGNSAEQS</sequence>
<reference evidence="3" key="1">
    <citation type="submission" date="2016-03" db="EMBL/GenBank/DDBJ databases">
        <authorList>
            <person name="Devillers Hugo."/>
        </authorList>
    </citation>
    <scope>NUCLEOTIDE SEQUENCE [LARGE SCALE GENOMIC DNA]</scope>
</reference>
<gene>
    <name evidence="2" type="ORF">LANO_0F03048G</name>
</gene>
<dbReference type="AlphaFoldDB" id="A0A1G4K6Y5"/>
<evidence type="ECO:0000313" key="2">
    <source>
        <dbReference type="EMBL" id="SCU99663.1"/>
    </source>
</evidence>
<feature type="compositionally biased region" description="Acidic residues" evidence="1">
    <location>
        <begin position="111"/>
        <end position="121"/>
    </location>
</feature>
<dbReference type="Proteomes" id="UP000189911">
    <property type="component" value="Chromosome F"/>
</dbReference>
<dbReference type="EMBL" id="LT598452">
    <property type="protein sequence ID" value="SCU99663.1"/>
    <property type="molecule type" value="Genomic_DNA"/>
</dbReference>